<reference evidence="6 7" key="1">
    <citation type="submission" date="2012-04" db="EMBL/GenBank/DDBJ databases">
        <title>The Genome Sequence of Saprolegnia declina VS20.</title>
        <authorList>
            <consortium name="The Broad Institute Genome Sequencing Platform"/>
            <person name="Russ C."/>
            <person name="Nusbaum C."/>
            <person name="Tyler B."/>
            <person name="van West P."/>
            <person name="Dieguez-Uribeondo J."/>
            <person name="de Bruijn I."/>
            <person name="Tripathy S."/>
            <person name="Jiang R."/>
            <person name="Young S.K."/>
            <person name="Zeng Q."/>
            <person name="Gargeya S."/>
            <person name="Fitzgerald M."/>
            <person name="Haas B."/>
            <person name="Abouelleil A."/>
            <person name="Alvarado L."/>
            <person name="Arachchi H.M."/>
            <person name="Berlin A."/>
            <person name="Chapman S.B."/>
            <person name="Goldberg J."/>
            <person name="Griggs A."/>
            <person name="Gujja S."/>
            <person name="Hansen M."/>
            <person name="Howarth C."/>
            <person name="Imamovic A."/>
            <person name="Larimer J."/>
            <person name="McCowen C."/>
            <person name="Montmayeur A."/>
            <person name="Murphy C."/>
            <person name="Neiman D."/>
            <person name="Pearson M."/>
            <person name="Priest M."/>
            <person name="Roberts A."/>
            <person name="Saif S."/>
            <person name="Shea T."/>
            <person name="Sisk P."/>
            <person name="Sykes S."/>
            <person name="Wortman J."/>
            <person name="Nusbaum C."/>
            <person name="Birren B."/>
        </authorList>
    </citation>
    <scope>NUCLEOTIDE SEQUENCE [LARGE SCALE GENOMIC DNA]</scope>
    <source>
        <strain evidence="6 7">VS20</strain>
    </source>
</reference>
<dbReference type="GO" id="GO:0008265">
    <property type="term" value="F:molybdenum cofactor sulfurtransferase activity"/>
    <property type="evidence" value="ECO:0007669"/>
    <property type="project" value="UniProtKB-UniRule"/>
</dbReference>
<dbReference type="AlphaFoldDB" id="T0RWD5"/>
<sequence>MDTGYGYGKDEDGNDVLTKMREEEFPHMQGHVYLEHAGATMFSAHQLRDHQQLLLTNLYGNPHSTSAPSGSAAAAAVDDLRARLAAFFNTTLETYDIVFTSGATAGLKLVGEAFQFTSQSAFVYSTDSHNSVLGIRAFARDAGAAVVALPTTALDALAVPALETSSLPSSKDADADPVWHLCAFPGECNFSGAKHPLHLVSAIQANGLDTLDMAPYTIAASSSKPAPRGRWLVLLDAAKLAATAPVDLSTHTPDFMVLSFYKLFGYPTGLGALFIKRSSQHALSKRYFGGGTLATSLASSLLSTPRLEMHRQFADGTPSFLSLLACRFGLAKLETLGMAAIGKHVSALTTYLVRALTSLRHANGRAVCVLYGDHHQPERHADHGSIVACNFLRNDGSAVGYSEVNTLASLHQIHLRTGCFCNPGACQQYLGLSANALQTHIELGHTCGDAMDVIAGQPTGAVRVSVGYMTTQDDVDAFLSFLSTYIVSSTLPAMLHEPHATPLGVHVAAITLFPIKSCAGLSVSSWPLGPRGLLYDREWAIVDPVSGKALRQKDAARLTQIQPTIDLTTNELVMHCGALTPLRLPLTYAPSTLQRLTVCATACDGGLYDSLVAAWCTKALDRPCTLARVAPTSTTAVGFANEAPYLLLSRGSVADMNGRMKTPVSEAVFRANIVIDGCRPYEEDSWKVVRVGDTRFDVLGPCSRCSMINIDPTTGAFSPAPLQTLASYRRERAKIFFGQFLRQQSNATVLLAVGDRVLGEP</sequence>
<evidence type="ECO:0000256" key="1">
    <source>
        <dbReference type="ARBA" id="ARBA00022679"/>
    </source>
</evidence>
<dbReference type="SUPFAM" id="SSF141673">
    <property type="entry name" value="MOSC N-terminal domain-like"/>
    <property type="match status" value="1"/>
</dbReference>
<protein>
    <recommendedName>
        <fullName evidence="4">Molybdenum cofactor sulfurase</fullName>
        <shortName evidence="4">MCS</shortName>
        <shortName evidence="4">MOS</shortName>
        <shortName evidence="4">MoCo sulfurase</shortName>
        <ecNumber evidence="4">2.8.1.9</ecNumber>
    </recommendedName>
    <alternativeName>
        <fullName evidence="4">Molybdenum cofactor sulfurtransferase</fullName>
    </alternativeName>
</protein>
<dbReference type="InterPro" id="IPR005303">
    <property type="entry name" value="MOCOS_middle"/>
</dbReference>
<dbReference type="Pfam" id="PF03473">
    <property type="entry name" value="MOSC"/>
    <property type="match status" value="1"/>
</dbReference>
<dbReference type="Gene3D" id="3.40.640.10">
    <property type="entry name" value="Type I PLP-dependent aspartate aminotransferase-like (Major domain)"/>
    <property type="match status" value="1"/>
</dbReference>
<comment type="similarity">
    <text evidence="4">Belongs to the class-V pyridoxal-phosphate-dependent aminotransferase family. MOCOS subfamily.</text>
</comment>
<dbReference type="InterPro" id="IPR015424">
    <property type="entry name" value="PyrdxlP-dep_Trfase"/>
</dbReference>
<dbReference type="VEuPathDB" id="FungiDB:SDRG_05655"/>
<feature type="domain" description="MOSC" evidence="5">
    <location>
        <begin position="621"/>
        <end position="760"/>
    </location>
</feature>
<dbReference type="GO" id="GO:0006777">
    <property type="term" value="P:Mo-molybdopterin cofactor biosynthetic process"/>
    <property type="evidence" value="ECO:0007669"/>
    <property type="project" value="UniProtKB-UniRule"/>
</dbReference>
<feature type="modified residue" description="N6-(pyridoxal phosphate)lysine" evidence="4">
    <location>
        <position position="262"/>
    </location>
</feature>
<dbReference type="Pfam" id="PF03476">
    <property type="entry name" value="MOSC_N"/>
    <property type="match status" value="1"/>
</dbReference>
<dbReference type="SUPFAM" id="SSF53383">
    <property type="entry name" value="PLP-dependent transferases"/>
    <property type="match status" value="1"/>
</dbReference>
<dbReference type="eggNOG" id="KOG2142">
    <property type="taxonomic scope" value="Eukaryota"/>
</dbReference>
<dbReference type="InterPro" id="IPR028886">
    <property type="entry name" value="MoCo_sulfurase"/>
</dbReference>
<dbReference type="GO" id="GO:0030170">
    <property type="term" value="F:pyridoxal phosphate binding"/>
    <property type="evidence" value="ECO:0007669"/>
    <property type="project" value="UniProtKB-UniRule"/>
</dbReference>
<dbReference type="GeneID" id="19946382"/>
<dbReference type="EMBL" id="JH767146">
    <property type="protein sequence ID" value="EQC36823.1"/>
    <property type="molecule type" value="Genomic_DNA"/>
</dbReference>
<evidence type="ECO:0000313" key="7">
    <source>
        <dbReference type="Proteomes" id="UP000030762"/>
    </source>
</evidence>
<keyword evidence="1 4" id="KW-0808">Transferase</keyword>
<dbReference type="GO" id="GO:0030151">
    <property type="term" value="F:molybdenum ion binding"/>
    <property type="evidence" value="ECO:0007669"/>
    <property type="project" value="UniProtKB-UniRule"/>
</dbReference>
<dbReference type="InterPro" id="IPR005302">
    <property type="entry name" value="MoCF_Sase_C"/>
</dbReference>
<comment type="function">
    <text evidence="4">Sulfurates the molybdenum cofactor. Sulfation of molybdenum is essential for xanthine dehydrogenase (XDH) and aldehyde oxidase (ADO) enzymes in which molybdenum cofactor is liganded by 1 oxygen and 1 sulfur atom in active form.</text>
</comment>
<proteinExistence type="inferred from homology"/>
<name>T0RWD5_SAPDV</name>
<dbReference type="Proteomes" id="UP000030762">
    <property type="component" value="Unassembled WGS sequence"/>
</dbReference>
<dbReference type="PANTHER" id="PTHR14237">
    <property type="entry name" value="MOLYBDOPTERIN COFACTOR SULFURASE MOSC"/>
    <property type="match status" value="1"/>
</dbReference>
<dbReference type="EC" id="2.8.1.9" evidence="4"/>
<comment type="catalytic activity">
    <reaction evidence="4">
        <text>Mo-molybdopterin + L-cysteine + AH2 = thio-Mo-molybdopterin + L-alanine + A + H2O</text>
        <dbReference type="Rhea" id="RHEA:42636"/>
        <dbReference type="ChEBI" id="CHEBI:13193"/>
        <dbReference type="ChEBI" id="CHEBI:15377"/>
        <dbReference type="ChEBI" id="CHEBI:17499"/>
        <dbReference type="ChEBI" id="CHEBI:35235"/>
        <dbReference type="ChEBI" id="CHEBI:57972"/>
        <dbReference type="ChEBI" id="CHEBI:71302"/>
        <dbReference type="ChEBI" id="CHEBI:82685"/>
        <dbReference type="EC" id="2.8.1.9"/>
    </reaction>
</comment>
<accession>T0RWD5</accession>
<dbReference type="PROSITE" id="PS51340">
    <property type="entry name" value="MOSC"/>
    <property type="match status" value="1"/>
</dbReference>
<keyword evidence="7" id="KW-1185">Reference proteome</keyword>
<dbReference type="SUPFAM" id="SSF50800">
    <property type="entry name" value="PK beta-barrel domain-like"/>
    <property type="match status" value="1"/>
</dbReference>
<dbReference type="PANTHER" id="PTHR14237:SF80">
    <property type="entry name" value="MOLYBDENUM COFACTOR SULFURASE"/>
    <property type="match status" value="1"/>
</dbReference>
<dbReference type="OMA" id="PCTRCQM"/>
<evidence type="ECO:0000256" key="4">
    <source>
        <dbReference type="HAMAP-Rule" id="MF_03050"/>
    </source>
</evidence>
<dbReference type="InterPro" id="IPR015421">
    <property type="entry name" value="PyrdxlP-dep_Trfase_major"/>
</dbReference>
<evidence type="ECO:0000256" key="2">
    <source>
        <dbReference type="ARBA" id="ARBA00022898"/>
    </source>
</evidence>
<evidence type="ECO:0000313" key="6">
    <source>
        <dbReference type="EMBL" id="EQC36823.1"/>
    </source>
</evidence>
<keyword evidence="2 4" id="KW-0663">Pyridoxal phosphate</keyword>
<dbReference type="Gene3D" id="3.90.1150.10">
    <property type="entry name" value="Aspartate Aminotransferase, domain 1"/>
    <property type="match status" value="1"/>
</dbReference>
<comment type="cofactor">
    <cofactor evidence="4">
        <name>pyridoxal 5'-phosphate</name>
        <dbReference type="ChEBI" id="CHEBI:597326"/>
    </cofactor>
</comment>
<evidence type="ECO:0000259" key="5">
    <source>
        <dbReference type="PROSITE" id="PS51340"/>
    </source>
</evidence>
<dbReference type="GO" id="GO:0016829">
    <property type="term" value="F:lyase activity"/>
    <property type="evidence" value="ECO:0007669"/>
    <property type="project" value="UniProtKB-UniRule"/>
</dbReference>
<feature type="active site" evidence="4">
    <location>
        <position position="421"/>
    </location>
</feature>
<dbReference type="OrthoDB" id="10264306at2759"/>
<evidence type="ECO:0000256" key="3">
    <source>
        <dbReference type="ARBA" id="ARBA00023150"/>
    </source>
</evidence>
<gene>
    <name evidence="6" type="ORF">SDRG_05655</name>
</gene>
<dbReference type="InterPro" id="IPR011037">
    <property type="entry name" value="Pyrv_Knase-like_insert_dom_sf"/>
</dbReference>
<dbReference type="InterPro" id="IPR000192">
    <property type="entry name" value="Aminotrans_V_dom"/>
</dbReference>
<keyword evidence="3 4" id="KW-0501">Molybdenum cofactor biosynthesis</keyword>
<dbReference type="RefSeq" id="XP_008609604.1">
    <property type="nucleotide sequence ID" value="XM_008611382.1"/>
</dbReference>
<dbReference type="STRING" id="1156394.T0RWD5"/>
<dbReference type="InParanoid" id="T0RWD5"/>
<organism evidence="6 7">
    <name type="scientific">Saprolegnia diclina (strain VS20)</name>
    <dbReference type="NCBI Taxonomy" id="1156394"/>
    <lineage>
        <taxon>Eukaryota</taxon>
        <taxon>Sar</taxon>
        <taxon>Stramenopiles</taxon>
        <taxon>Oomycota</taxon>
        <taxon>Saprolegniomycetes</taxon>
        <taxon>Saprolegniales</taxon>
        <taxon>Saprolegniaceae</taxon>
        <taxon>Saprolegnia</taxon>
    </lineage>
</organism>
<dbReference type="InterPro" id="IPR015422">
    <property type="entry name" value="PyrdxlP-dep_Trfase_small"/>
</dbReference>
<dbReference type="HAMAP" id="MF_03050">
    <property type="entry name" value="MOCOS"/>
    <property type="match status" value="1"/>
</dbReference>
<dbReference type="Pfam" id="PF00266">
    <property type="entry name" value="Aminotran_5"/>
    <property type="match status" value="2"/>
</dbReference>